<dbReference type="NCBIfam" id="TIGR03167">
    <property type="entry name" value="tRNA_sel_U_synt"/>
    <property type="match status" value="1"/>
</dbReference>
<dbReference type="PROSITE" id="PS50206">
    <property type="entry name" value="RHODANESE_3"/>
    <property type="match status" value="1"/>
</dbReference>
<evidence type="ECO:0000313" key="4">
    <source>
        <dbReference type="Proteomes" id="UP000190852"/>
    </source>
</evidence>
<proteinExistence type="predicted"/>
<dbReference type="Pfam" id="PF26341">
    <property type="entry name" value="AAA_SelU"/>
    <property type="match status" value="1"/>
</dbReference>
<dbReference type="InterPro" id="IPR001307">
    <property type="entry name" value="Thiosulphate_STrfase_CS"/>
</dbReference>
<dbReference type="GO" id="GO:0004792">
    <property type="term" value="F:thiosulfate-cyanide sulfurtransferase activity"/>
    <property type="evidence" value="ECO:0007669"/>
    <property type="project" value="InterPro"/>
</dbReference>
<dbReference type="PANTHER" id="PTHR30401:SF0">
    <property type="entry name" value="TRNA 2-SELENOURIDINE SYNTHASE"/>
    <property type="match status" value="1"/>
</dbReference>
<evidence type="ECO:0000259" key="2">
    <source>
        <dbReference type="PROSITE" id="PS50206"/>
    </source>
</evidence>
<evidence type="ECO:0000313" key="3">
    <source>
        <dbReference type="EMBL" id="SKB61710.1"/>
    </source>
</evidence>
<dbReference type="InterPro" id="IPR017582">
    <property type="entry name" value="SelU"/>
</dbReference>
<dbReference type="SUPFAM" id="SSF52540">
    <property type="entry name" value="P-loop containing nucleoside triphosphate hydrolases"/>
    <property type="match status" value="1"/>
</dbReference>
<dbReference type="AlphaFoldDB" id="A0A1T5CRB7"/>
<dbReference type="SUPFAM" id="SSF52821">
    <property type="entry name" value="Rhodanese/Cell cycle control phosphatase"/>
    <property type="match status" value="1"/>
</dbReference>
<dbReference type="SMART" id="SM00450">
    <property type="entry name" value="RHOD"/>
    <property type="match status" value="1"/>
</dbReference>
<dbReference type="InterPro" id="IPR027417">
    <property type="entry name" value="P-loop_NTPase"/>
</dbReference>
<keyword evidence="1" id="KW-0711">Selenium</keyword>
<dbReference type="InterPro" id="IPR036873">
    <property type="entry name" value="Rhodanese-like_dom_sf"/>
</dbReference>
<dbReference type="PROSITE" id="PS00380">
    <property type="entry name" value="RHODANESE_1"/>
    <property type="match status" value="1"/>
</dbReference>
<dbReference type="InterPro" id="IPR058840">
    <property type="entry name" value="AAA_SelU"/>
</dbReference>
<dbReference type="InterPro" id="IPR001763">
    <property type="entry name" value="Rhodanese-like_dom"/>
</dbReference>
<sequence>MEDVLMADDFLEQSKTGILIDVRSPSEFEAGHIPGARNLPLFSDNERAEIGTRYVQYGKDNAVERGLEIAGPKLAGFVKQARIWADGTPIYMYCWRGGMRSGSMAWLFRTAGLTTYLLSGGYKAYRNSFAKLLEAHPWQLLILGGPTGCGKTEVLHQLQRMEQQVIDLEGLAHHKGSAFGSLGETAQPSTEQFTNQLHALMRTFNPARPIWCEGESASIGKVVIPSAFYALMLSAPFLNLEIPYQERIRHILNDYGTFQPDELILSFRKIEKRLGGEATRKAIECVEQNNLESAVCIALSYYDKGYRRSSGKQWPNQIPCLWEDSDPAVIARKLLALYENGCNVGIEQVQQLAKIR</sequence>
<dbReference type="Gene3D" id="3.40.250.10">
    <property type="entry name" value="Rhodanese-like domain"/>
    <property type="match status" value="1"/>
</dbReference>
<dbReference type="RefSeq" id="WP_245832564.1">
    <property type="nucleotide sequence ID" value="NZ_FUYQ01000013.1"/>
</dbReference>
<evidence type="ECO:0000256" key="1">
    <source>
        <dbReference type="ARBA" id="ARBA00023266"/>
    </source>
</evidence>
<keyword evidence="4" id="KW-1185">Reference proteome</keyword>
<dbReference type="Proteomes" id="UP000190852">
    <property type="component" value="Unassembled WGS sequence"/>
</dbReference>
<organism evidence="3 4">
    <name type="scientific">Parabacteroides chartae</name>
    <dbReference type="NCBI Taxonomy" id="1037355"/>
    <lineage>
        <taxon>Bacteria</taxon>
        <taxon>Pseudomonadati</taxon>
        <taxon>Bacteroidota</taxon>
        <taxon>Bacteroidia</taxon>
        <taxon>Bacteroidales</taxon>
        <taxon>Tannerellaceae</taxon>
        <taxon>Parabacteroides</taxon>
    </lineage>
</organism>
<feature type="domain" description="Rhodanese" evidence="2">
    <location>
        <begin position="13"/>
        <end position="134"/>
    </location>
</feature>
<dbReference type="NCBIfam" id="NF008750">
    <property type="entry name" value="PRK11784.1-2"/>
    <property type="match status" value="1"/>
</dbReference>
<dbReference type="EMBL" id="FUYQ01000013">
    <property type="protein sequence ID" value="SKB61710.1"/>
    <property type="molecule type" value="Genomic_DNA"/>
</dbReference>
<protein>
    <submittedName>
        <fullName evidence="3">tRNA 2-selenouridine synthase</fullName>
    </submittedName>
</protein>
<name>A0A1T5CRB7_9BACT</name>
<dbReference type="GO" id="GO:0002098">
    <property type="term" value="P:tRNA wobble uridine modification"/>
    <property type="evidence" value="ECO:0007669"/>
    <property type="project" value="InterPro"/>
</dbReference>
<reference evidence="4" key="1">
    <citation type="submission" date="2017-02" db="EMBL/GenBank/DDBJ databases">
        <authorList>
            <person name="Varghese N."/>
            <person name="Submissions S."/>
        </authorList>
    </citation>
    <scope>NUCLEOTIDE SEQUENCE [LARGE SCALE GENOMIC DNA]</scope>
    <source>
        <strain evidence="4">DSM 24967</strain>
    </source>
</reference>
<accession>A0A1T5CRB7</accession>
<gene>
    <name evidence="3" type="ORF">SAMN05660349_02040</name>
</gene>
<dbReference type="GO" id="GO:0043828">
    <property type="term" value="F:tRNA 2-selenouridine synthase activity"/>
    <property type="evidence" value="ECO:0007669"/>
    <property type="project" value="InterPro"/>
</dbReference>
<dbReference type="PANTHER" id="PTHR30401">
    <property type="entry name" value="TRNA 2-SELENOURIDINE SYNTHASE"/>
    <property type="match status" value="1"/>
</dbReference>
<dbReference type="Pfam" id="PF00581">
    <property type="entry name" value="Rhodanese"/>
    <property type="match status" value="1"/>
</dbReference>